<keyword evidence="3" id="KW-1185">Reference proteome</keyword>
<reference evidence="2" key="1">
    <citation type="submission" date="2025-08" db="UniProtKB">
        <authorList>
            <consortium name="Ensembl"/>
        </authorList>
    </citation>
    <scope>IDENTIFICATION</scope>
</reference>
<dbReference type="Proteomes" id="UP000694380">
    <property type="component" value="Unplaced"/>
</dbReference>
<dbReference type="OMA" id="ENARKCH"/>
<evidence type="ECO:0000313" key="2">
    <source>
        <dbReference type="Ensembl" id="ENSCPBP00000025925.1"/>
    </source>
</evidence>
<dbReference type="InterPro" id="IPR056833">
    <property type="entry name" value="ARM_TT21_N"/>
</dbReference>
<dbReference type="PANTHER" id="PTHR14699">
    <property type="entry name" value="STI2 PROTEIN-RELATED"/>
    <property type="match status" value="1"/>
</dbReference>
<sequence>TSSNDTSIWDKKYFNHVRQFANLELDKYINDPVFQFFKAYGTLHLGQIQDAILQLENARKCHSDVSLCCLLALIYAHKICENVGEFFLSVKCHSSQTYKNQKVDQISSLVLHSHI</sequence>
<accession>A0A8C3HZ81</accession>
<reference evidence="2" key="2">
    <citation type="submission" date="2025-09" db="UniProtKB">
        <authorList>
            <consortium name="Ensembl"/>
        </authorList>
    </citation>
    <scope>IDENTIFICATION</scope>
</reference>
<organism evidence="2 3">
    <name type="scientific">Chrysemys picta bellii</name>
    <name type="common">Western painted turtle</name>
    <name type="synonym">Emys bellii</name>
    <dbReference type="NCBI Taxonomy" id="8478"/>
    <lineage>
        <taxon>Eukaryota</taxon>
        <taxon>Metazoa</taxon>
        <taxon>Chordata</taxon>
        <taxon>Craniata</taxon>
        <taxon>Vertebrata</taxon>
        <taxon>Euteleostomi</taxon>
        <taxon>Archelosauria</taxon>
        <taxon>Testudinata</taxon>
        <taxon>Testudines</taxon>
        <taxon>Cryptodira</taxon>
        <taxon>Durocryptodira</taxon>
        <taxon>Testudinoidea</taxon>
        <taxon>Emydidae</taxon>
        <taxon>Chrysemys</taxon>
    </lineage>
</organism>
<dbReference type="InterPro" id="IPR040364">
    <property type="entry name" value="TTC21A/TTC21B"/>
</dbReference>
<dbReference type="GO" id="GO:0061512">
    <property type="term" value="P:protein localization to cilium"/>
    <property type="evidence" value="ECO:0007669"/>
    <property type="project" value="TreeGrafter"/>
</dbReference>
<evidence type="ECO:0000259" key="1">
    <source>
        <dbReference type="Pfam" id="PF25062"/>
    </source>
</evidence>
<dbReference type="GeneTree" id="ENSGT00390000005979"/>
<proteinExistence type="predicted"/>
<name>A0A8C3HZ81_CHRPI</name>
<evidence type="ECO:0000313" key="3">
    <source>
        <dbReference type="Proteomes" id="UP000694380"/>
    </source>
</evidence>
<dbReference type="Pfam" id="PF25062">
    <property type="entry name" value="ARM_TT21_N"/>
    <property type="match status" value="1"/>
</dbReference>
<feature type="domain" description="Tetratricopeptide repeat protein 21A/21B N-terminal ARM repeat" evidence="1">
    <location>
        <begin position="11"/>
        <end position="83"/>
    </location>
</feature>
<dbReference type="GO" id="GO:0030991">
    <property type="term" value="C:intraciliary transport particle A"/>
    <property type="evidence" value="ECO:0007669"/>
    <property type="project" value="TreeGrafter"/>
</dbReference>
<protein>
    <recommendedName>
        <fullName evidence="1">Tetratricopeptide repeat protein 21A/21B N-terminal ARM repeat domain-containing protein</fullName>
    </recommendedName>
</protein>
<dbReference type="Ensembl" id="ENSCPBT00000030536.1">
    <property type="protein sequence ID" value="ENSCPBP00000025925.1"/>
    <property type="gene ID" value="ENSCPBG00000018411.1"/>
</dbReference>
<dbReference type="PANTHER" id="PTHR14699:SF2">
    <property type="entry name" value="TETRATRICOPEPTIDE REPEAT PROTEIN 21A"/>
    <property type="match status" value="1"/>
</dbReference>
<dbReference type="GO" id="GO:0035721">
    <property type="term" value="P:intraciliary retrograde transport"/>
    <property type="evidence" value="ECO:0007669"/>
    <property type="project" value="TreeGrafter"/>
</dbReference>
<dbReference type="GO" id="GO:0005929">
    <property type="term" value="C:cilium"/>
    <property type="evidence" value="ECO:0007669"/>
    <property type="project" value="GOC"/>
</dbReference>
<dbReference type="AlphaFoldDB" id="A0A8C3HZ81"/>